<evidence type="ECO:0000259" key="4">
    <source>
        <dbReference type="Pfam" id="PF25053"/>
    </source>
</evidence>
<feature type="domain" description="DUF7791" evidence="4">
    <location>
        <begin position="605"/>
        <end position="696"/>
    </location>
</feature>
<evidence type="ECO:0000313" key="6">
    <source>
        <dbReference type="Proteomes" id="UP000251714"/>
    </source>
</evidence>
<dbReference type="Proteomes" id="UP000251714">
    <property type="component" value="Unassembled WGS sequence"/>
</dbReference>
<comment type="caution">
    <text evidence="5">The sequence shown here is derived from an EMBL/GenBank/DDBJ whole genome shotgun (WGS) entry which is preliminary data.</text>
</comment>
<dbReference type="UniPathway" id="UPA00002">
    <property type="reaction ID" value="UER00468"/>
</dbReference>
<evidence type="ECO:0000313" key="5">
    <source>
        <dbReference type="EMBL" id="RBA12655.1"/>
    </source>
</evidence>
<feature type="compositionally biased region" description="Polar residues" evidence="2">
    <location>
        <begin position="254"/>
        <end position="267"/>
    </location>
</feature>
<organism evidence="5 6">
    <name type="scientific">Gibberella intermedia</name>
    <name type="common">Bulb rot disease fungus</name>
    <name type="synonym">Fusarium proliferatum</name>
    <dbReference type="NCBI Taxonomy" id="948311"/>
    <lineage>
        <taxon>Eukaryota</taxon>
        <taxon>Fungi</taxon>
        <taxon>Dikarya</taxon>
        <taxon>Ascomycota</taxon>
        <taxon>Pezizomycotina</taxon>
        <taxon>Sordariomycetes</taxon>
        <taxon>Hypocreomycetidae</taxon>
        <taxon>Hypocreales</taxon>
        <taxon>Nectriaceae</taxon>
        <taxon>Fusarium</taxon>
        <taxon>Fusarium fujikuroi species complex</taxon>
    </lineage>
</organism>
<dbReference type="InterPro" id="IPR011343">
    <property type="entry name" value="DeoC"/>
</dbReference>
<feature type="region of interest" description="Disordered" evidence="2">
    <location>
        <begin position="237"/>
        <end position="268"/>
    </location>
</feature>
<dbReference type="NCBIfam" id="TIGR00126">
    <property type="entry name" value="deoC"/>
    <property type="match status" value="1"/>
</dbReference>
<proteinExistence type="predicted"/>
<dbReference type="Pfam" id="PF24883">
    <property type="entry name" value="NPHP3_N"/>
    <property type="match status" value="1"/>
</dbReference>
<dbReference type="EMBL" id="PKMI01000039">
    <property type="protein sequence ID" value="RBA12655.1"/>
    <property type="molecule type" value="Genomic_DNA"/>
</dbReference>
<accession>A0A365MVX7</accession>
<gene>
    <name evidence="5" type="ORF">FPRO05_04105</name>
</gene>
<dbReference type="GO" id="GO:0005737">
    <property type="term" value="C:cytoplasm"/>
    <property type="evidence" value="ECO:0007669"/>
    <property type="project" value="InterPro"/>
</dbReference>
<dbReference type="SUPFAM" id="SSF51569">
    <property type="entry name" value="Aldolase"/>
    <property type="match status" value="1"/>
</dbReference>
<dbReference type="Pfam" id="PF25053">
    <property type="entry name" value="DUF7791"/>
    <property type="match status" value="1"/>
</dbReference>
<keyword evidence="1" id="KW-0677">Repeat</keyword>
<dbReference type="Gene3D" id="3.40.50.300">
    <property type="entry name" value="P-loop containing nucleotide triphosphate hydrolases"/>
    <property type="match status" value="1"/>
</dbReference>
<reference evidence="5 6" key="1">
    <citation type="submission" date="2017-12" db="EMBL/GenBank/DDBJ databases">
        <title>Genome sequence of the mycotoxigenic crop pathogen Fusarium proliferatum, strain ITEM 2341 from Date Palm.</title>
        <authorList>
            <person name="Almiman B.F."/>
            <person name="Shittu T.A."/>
            <person name="Muthumeenakshi S."/>
            <person name="Baroncelli R."/>
            <person name="Sreenivasaprasada S."/>
        </authorList>
    </citation>
    <scope>NUCLEOTIDE SEQUENCE [LARGE SCALE GENOMIC DNA]</scope>
    <source>
        <strain evidence="5 6">ITEM 2341</strain>
    </source>
</reference>
<dbReference type="SMART" id="SM01133">
    <property type="entry name" value="DeoC"/>
    <property type="match status" value="1"/>
</dbReference>
<dbReference type="SUPFAM" id="SSF52540">
    <property type="entry name" value="P-loop containing nucleoside triphosphate hydrolases"/>
    <property type="match status" value="1"/>
</dbReference>
<evidence type="ECO:0000256" key="1">
    <source>
        <dbReference type="ARBA" id="ARBA00022737"/>
    </source>
</evidence>
<dbReference type="InterPro" id="IPR002915">
    <property type="entry name" value="DeoC/FbaB/LacD_aldolase"/>
</dbReference>
<dbReference type="InterPro" id="IPR027417">
    <property type="entry name" value="P-loop_NTPase"/>
</dbReference>
<evidence type="ECO:0000259" key="3">
    <source>
        <dbReference type="Pfam" id="PF24883"/>
    </source>
</evidence>
<feature type="domain" description="Nephrocystin 3-like N-terminal" evidence="3">
    <location>
        <begin position="299"/>
        <end position="476"/>
    </location>
</feature>
<dbReference type="CDD" id="cd00959">
    <property type="entry name" value="DeoC"/>
    <property type="match status" value="1"/>
</dbReference>
<dbReference type="GO" id="GO:0046386">
    <property type="term" value="P:deoxyribose phosphate catabolic process"/>
    <property type="evidence" value="ECO:0007669"/>
    <property type="project" value="UniProtKB-UniPathway"/>
</dbReference>
<dbReference type="InterPro" id="IPR056693">
    <property type="entry name" value="DUF7791"/>
</dbReference>
<dbReference type="PANTHER" id="PTHR10039">
    <property type="entry name" value="AMELOGENIN"/>
    <property type="match status" value="1"/>
</dbReference>
<name>A0A365MVX7_GIBIN</name>
<dbReference type="Gene3D" id="3.20.20.70">
    <property type="entry name" value="Aldolase class I"/>
    <property type="match status" value="1"/>
</dbReference>
<dbReference type="PANTHER" id="PTHR10039:SF5">
    <property type="entry name" value="NACHT DOMAIN-CONTAINING PROTEIN"/>
    <property type="match status" value="1"/>
</dbReference>
<sequence length="1325" mass="150612">MLDPVTAIGLASSIVAFVDFSAKLVKGSIEIYQASDGTLTENRNSQAVAGAMERFAARLVIQQPSQLFGEEKELVDLAKNCHVVCLELLNLLGRIKPKDLSSKRQSLWAALKNRFHEGERKELENRLDTYRRQLELHMSFKTMISVDKLSQYVAEHSESLNPLKATVSELSAISIDTHESIRQLLNTQKAVLHASITKQILKSLKHDDMDKRHGMIEDAHEKTFQWIFDIDGAARNDQAGSVSTAPDDWDSVDTLGSNDSDASVSSFRRQERARRRKWKRDTEIEKTDEEIQMRQESRERLLTWLSAGTGIFHISGKMGCGKSTLMKFLSHHPGTRTRLDEWASGNQLVLASFFFWRPGSDDQKSLDGLYRSLLHSVLKHHHDLIPSIFPRAWREAKERSWTTQTELTLSGDDISEAFDLLVRSENVCANYSFCFFVDGLDEYQIRTQADHMDLVERLHSWTTAFPSNVKLCVSSREEHPFMESFAEAQRLRLHTLTQYDIKAYILDRLPSSKSPKLRQALAKYIVKKASGVFFWVALVVRNVRGQWYFKLKPAGLRNIVREFPSELNDLYRHILKKLDEYSRKMAYQTLAMIPFVTGGGSYIYLDLLAYSFLDEYNLNARFAREDKFKAKLSEEQKEERRQIARTRLSGWCGGLVEFDSRGNIGYAHRSVADFLGADDIQQQMTTSFNGTHPVSILSELMLARWKVQGSDWRLGGSPFDLMVLREKHHLNHEPFEFLRSMNSIFESDLKRVDDSTLLGTIEVRVRGNTDFIATRQVKGELNRSGIGGPKADVYLSLTPLFFPYLETNDYVLWSIENDPRTTNTASKVALLFYASILRPTYPVLDMLLELSIIDPETRTDLMPNIDSFWEKETYISSAVGESHSIWQYFLVKEFYTWLDDRRYDVNHRFVGIVERFLRVGADHRFRFSILVVQWPTAAGIKPETEDTFTFGDPSEPETLSFRRKWRYIVNDTSEIEKRYANASRLDCTFSKLRTWPCESNGPRREISFTGWIRAMGDFPGKDDVLQLVEERAHNLQRVQNNQVVTVQSPLEDQSVDTLKTAGKIECDVTVFDEPTVLLEKRITLNWLYLTGIMLVTLQQIAKMIDHSLLHPTMTDAEILQGLAIAKSDVLICPVIGFPHGNSSTSVKVFEADVATAVGGNEIDMIINIGKALGGDWNYVADEIRQVNNVVVKRGAILKVIFENDYLGEEHIVHLCKICSDIGVAFVKTSTGYGFVKQSDGTYNYKGATIRHLKLMVEESSENIQVKAAGGVRTLDDLLHVMSLGVTRIGATATVAIMEEAVKRGITDEPTEGTFKLMADSSIGGY</sequence>
<dbReference type="GO" id="GO:0009264">
    <property type="term" value="P:deoxyribonucleotide catabolic process"/>
    <property type="evidence" value="ECO:0007669"/>
    <property type="project" value="InterPro"/>
</dbReference>
<dbReference type="InterPro" id="IPR056884">
    <property type="entry name" value="NPHP3-like_N"/>
</dbReference>
<protein>
    <submittedName>
        <fullName evidence="5">Uncharacterized protein</fullName>
    </submittedName>
</protein>
<evidence type="ECO:0000256" key="2">
    <source>
        <dbReference type="SAM" id="MobiDB-lite"/>
    </source>
</evidence>
<dbReference type="GO" id="GO:0004139">
    <property type="term" value="F:deoxyribose-phosphate aldolase activity"/>
    <property type="evidence" value="ECO:0007669"/>
    <property type="project" value="InterPro"/>
</dbReference>
<dbReference type="InterPro" id="IPR013785">
    <property type="entry name" value="Aldolase_TIM"/>
</dbReference>